<keyword evidence="2 5" id="KW-0645">Protease</keyword>
<comment type="similarity">
    <text evidence="1">Belongs to the peptidase C48 family.</text>
</comment>
<feature type="domain" description="Ubiquitin-like protease family profile" evidence="4">
    <location>
        <begin position="48"/>
        <end position="87"/>
    </location>
</feature>
<dbReference type="Gene3D" id="3.40.395.10">
    <property type="entry name" value="Adenoviral Proteinase, Chain A"/>
    <property type="match status" value="1"/>
</dbReference>
<dbReference type="InterPro" id="IPR038765">
    <property type="entry name" value="Papain-like_cys_pep_sf"/>
</dbReference>
<dbReference type="Pfam" id="PF02902">
    <property type="entry name" value="Peptidase_C48"/>
    <property type="match status" value="1"/>
</dbReference>
<sequence length="97" mass="11263">MLFILYLFDKFISPNGLITKFSFVSPHVSRDDNQGNAIAKILLKDKEFKDRLILAPCNIGKHWVLLVINPDAEMIYYMDPLNGEPTKYQNLKTKFDK</sequence>
<gene>
    <name evidence="5" type="ORF">MtrunA17_Chr5g0420281</name>
</gene>
<comment type="caution">
    <text evidence="5">The sequence shown here is derived from an EMBL/GenBank/DDBJ whole genome shotgun (WGS) entry which is preliminary data.</text>
</comment>
<evidence type="ECO:0000313" key="6">
    <source>
        <dbReference type="Proteomes" id="UP000265566"/>
    </source>
</evidence>
<reference evidence="6" key="1">
    <citation type="journal article" date="2018" name="Nat. Plants">
        <title>Whole-genome landscape of Medicago truncatula symbiotic genes.</title>
        <authorList>
            <person name="Pecrix Y."/>
            <person name="Staton S.E."/>
            <person name="Sallet E."/>
            <person name="Lelandais-Briere C."/>
            <person name="Moreau S."/>
            <person name="Carrere S."/>
            <person name="Blein T."/>
            <person name="Jardinaud M.F."/>
            <person name="Latrasse D."/>
            <person name="Zouine M."/>
            <person name="Zahm M."/>
            <person name="Kreplak J."/>
            <person name="Mayjonade B."/>
            <person name="Satge C."/>
            <person name="Perez M."/>
            <person name="Cauet S."/>
            <person name="Marande W."/>
            <person name="Chantry-Darmon C."/>
            <person name="Lopez-Roques C."/>
            <person name="Bouchez O."/>
            <person name="Berard A."/>
            <person name="Debelle F."/>
            <person name="Munos S."/>
            <person name="Bendahmane A."/>
            <person name="Berges H."/>
            <person name="Niebel A."/>
            <person name="Buitink J."/>
            <person name="Frugier F."/>
            <person name="Benhamed M."/>
            <person name="Crespi M."/>
            <person name="Gouzy J."/>
            <person name="Gamas P."/>
        </authorList>
    </citation>
    <scope>NUCLEOTIDE SEQUENCE [LARGE SCALE GENOMIC DNA]</scope>
    <source>
        <strain evidence="6">cv. Jemalong A17</strain>
    </source>
</reference>
<dbReference type="InterPro" id="IPR003653">
    <property type="entry name" value="Peptidase_C48_C"/>
</dbReference>
<evidence type="ECO:0000313" key="5">
    <source>
        <dbReference type="EMBL" id="RHN55655.1"/>
    </source>
</evidence>
<evidence type="ECO:0000259" key="4">
    <source>
        <dbReference type="Pfam" id="PF02902"/>
    </source>
</evidence>
<keyword evidence="3" id="KW-0378">Hydrolase</keyword>
<organism evidence="5 6">
    <name type="scientific">Medicago truncatula</name>
    <name type="common">Barrel medic</name>
    <name type="synonym">Medicago tribuloides</name>
    <dbReference type="NCBI Taxonomy" id="3880"/>
    <lineage>
        <taxon>Eukaryota</taxon>
        <taxon>Viridiplantae</taxon>
        <taxon>Streptophyta</taxon>
        <taxon>Embryophyta</taxon>
        <taxon>Tracheophyta</taxon>
        <taxon>Spermatophyta</taxon>
        <taxon>Magnoliopsida</taxon>
        <taxon>eudicotyledons</taxon>
        <taxon>Gunneridae</taxon>
        <taxon>Pentapetalae</taxon>
        <taxon>rosids</taxon>
        <taxon>fabids</taxon>
        <taxon>Fabales</taxon>
        <taxon>Fabaceae</taxon>
        <taxon>Papilionoideae</taxon>
        <taxon>50 kb inversion clade</taxon>
        <taxon>NPAAA clade</taxon>
        <taxon>Hologalegina</taxon>
        <taxon>IRL clade</taxon>
        <taxon>Trifolieae</taxon>
        <taxon>Medicago</taxon>
    </lineage>
</organism>
<accession>A0A396HW83</accession>
<dbReference type="SUPFAM" id="SSF54001">
    <property type="entry name" value="Cysteine proteinases"/>
    <property type="match status" value="1"/>
</dbReference>
<evidence type="ECO:0000256" key="1">
    <source>
        <dbReference type="ARBA" id="ARBA00005234"/>
    </source>
</evidence>
<evidence type="ECO:0000256" key="3">
    <source>
        <dbReference type="ARBA" id="ARBA00022801"/>
    </source>
</evidence>
<dbReference type="AlphaFoldDB" id="A0A396HW83"/>
<dbReference type="Proteomes" id="UP000265566">
    <property type="component" value="Chromosome 5"/>
</dbReference>
<protein>
    <submittedName>
        <fullName evidence="5">Putative Ulp1 protease family catalytic domain-containing protein</fullName>
    </submittedName>
</protein>
<dbReference type="GO" id="GO:0008234">
    <property type="term" value="F:cysteine-type peptidase activity"/>
    <property type="evidence" value="ECO:0007669"/>
    <property type="project" value="InterPro"/>
</dbReference>
<name>A0A396HW83_MEDTR</name>
<dbReference type="Gramene" id="rna30872">
    <property type="protein sequence ID" value="RHN55655.1"/>
    <property type="gene ID" value="gene30872"/>
</dbReference>
<dbReference type="GO" id="GO:0006508">
    <property type="term" value="P:proteolysis"/>
    <property type="evidence" value="ECO:0007669"/>
    <property type="project" value="UniProtKB-KW"/>
</dbReference>
<dbReference type="EMBL" id="PSQE01000005">
    <property type="protein sequence ID" value="RHN55655.1"/>
    <property type="molecule type" value="Genomic_DNA"/>
</dbReference>
<proteinExistence type="inferred from homology"/>
<evidence type="ECO:0000256" key="2">
    <source>
        <dbReference type="ARBA" id="ARBA00022670"/>
    </source>
</evidence>